<dbReference type="InterPro" id="IPR056120">
    <property type="entry name" value="DUF7703"/>
</dbReference>
<feature type="transmembrane region" description="Helical" evidence="1">
    <location>
        <begin position="121"/>
        <end position="141"/>
    </location>
</feature>
<evidence type="ECO:0000313" key="4">
    <source>
        <dbReference type="Proteomes" id="UP000244855"/>
    </source>
</evidence>
<keyword evidence="1" id="KW-1133">Transmembrane helix</keyword>
<accession>A0A2V1E7J9</accession>
<keyword evidence="4" id="KW-1185">Reference proteome</keyword>
<dbReference type="AlphaFoldDB" id="A0A2V1E7J9"/>
<feature type="domain" description="DUF7703" evidence="2">
    <location>
        <begin position="17"/>
        <end position="248"/>
    </location>
</feature>
<feature type="transmembrane region" description="Helical" evidence="1">
    <location>
        <begin position="17"/>
        <end position="36"/>
    </location>
</feature>
<protein>
    <recommendedName>
        <fullName evidence="2">DUF7703 domain-containing protein</fullName>
    </recommendedName>
</protein>
<dbReference type="EMBL" id="KZ805308">
    <property type="protein sequence ID" value="PVI06491.1"/>
    <property type="molecule type" value="Genomic_DNA"/>
</dbReference>
<dbReference type="Proteomes" id="UP000244855">
    <property type="component" value="Unassembled WGS sequence"/>
</dbReference>
<feature type="transmembrane region" description="Helical" evidence="1">
    <location>
        <begin position="161"/>
        <end position="183"/>
    </location>
</feature>
<dbReference type="Pfam" id="PF24802">
    <property type="entry name" value="DUF7703"/>
    <property type="match status" value="1"/>
</dbReference>
<reference evidence="3 4" key="1">
    <citation type="journal article" date="2018" name="Sci. Rep.">
        <title>Comparative genomics provides insights into the lifestyle and reveals functional heterogeneity of dark septate endophytic fungi.</title>
        <authorList>
            <person name="Knapp D.G."/>
            <person name="Nemeth J.B."/>
            <person name="Barry K."/>
            <person name="Hainaut M."/>
            <person name="Henrissat B."/>
            <person name="Johnson J."/>
            <person name="Kuo A."/>
            <person name="Lim J.H.P."/>
            <person name="Lipzen A."/>
            <person name="Nolan M."/>
            <person name="Ohm R.A."/>
            <person name="Tamas L."/>
            <person name="Grigoriev I.V."/>
            <person name="Spatafora J.W."/>
            <person name="Nagy L.G."/>
            <person name="Kovacs G.M."/>
        </authorList>
    </citation>
    <scope>NUCLEOTIDE SEQUENCE [LARGE SCALE GENOMIC DNA]</scope>
    <source>
        <strain evidence="3 4">DSE2036</strain>
    </source>
</reference>
<evidence type="ECO:0000313" key="3">
    <source>
        <dbReference type="EMBL" id="PVI06491.1"/>
    </source>
</evidence>
<dbReference type="OrthoDB" id="405906at2759"/>
<gene>
    <name evidence="3" type="ORF">DM02DRAFT_710839</name>
</gene>
<dbReference type="PANTHER" id="PTHR37013:SF3">
    <property type="entry name" value="INTEGRAL MEMBRANE PROTEIN (AFU_ORTHOLOGUE AFUA_1G05950)"/>
    <property type="match status" value="1"/>
</dbReference>
<keyword evidence="1" id="KW-0472">Membrane</keyword>
<feature type="transmembrane region" description="Helical" evidence="1">
    <location>
        <begin position="195"/>
        <end position="214"/>
    </location>
</feature>
<organism evidence="3 4">
    <name type="scientific">Periconia macrospinosa</name>
    <dbReference type="NCBI Taxonomy" id="97972"/>
    <lineage>
        <taxon>Eukaryota</taxon>
        <taxon>Fungi</taxon>
        <taxon>Dikarya</taxon>
        <taxon>Ascomycota</taxon>
        <taxon>Pezizomycotina</taxon>
        <taxon>Dothideomycetes</taxon>
        <taxon>Pleosporomycetidae</taxon>
        <taxon>Pleosporales</taxon>
        <taxon>Massarineae</taxon>
        <taxon>Periconiaceae</taxon>
        <taxon>Periconia</taxon>
    </lineage>
</organism>
<feature type="transmembrane region" description="Helical" evidence="1">
    <location>
        <begin position="77"/>
        <end position="100"/>
    </location>
</feature>
<evidence type="ECO:0000259" key="2">
    <source>
        <dbReference type="Pfam" id="PF24802"/>
    </source>
</evidence>
<feature type="transmembrane region" description="Helical" evidence="1">
    <location>
        <begin position="48"/>
        <end position="65"/>
    </location>
</feature>
<dbReference type="PANTHER" id="PTHR37013">
    <property type="entry name" value="INTEGRAL MEMBRANE PROTEIN (AFU_ORTHOLOGUE AFUA_1G05950)-RELATED"/>
    <property type="match status" value="1"/>
</dbReference>
<name>A0A2V1E7J9_9PLEO</name>
<sequence length="381" mass="42365">MVASMVNNHFQKWDTEALAVVIGTAISLFMAVKLGLLVGFTFKEYRGLYFWSCVVATLGIFPYSIGFMMEYFKLSHLALAIALDTCGWSAMVTGQSFVLFSRLHLVYRDHKDMLRGIRSGIITVGLILHGATSIVAFLSNLGGGDDAAVTKAYNIIEPVQMTIFTFQELLLSFLYIVGAIGKLKTTDEKESRTTLYQVFLANVIIIVLDIVLLATEFSGEHVIQQTFKSVVYGIKLELELAILNKLKVLVHPNLRENTFGGKNNYLGPNNPRRVPLGSSGQLSTASGWFGHLENSSQQPINLEPNSIPMTSQTPANKPEAMSQDLKAQTEDSDVILPVVTNKTGRKRFSETALMIHTNTSTLSDLFYDGIFMDFKQEDRYY</sequence>
<proteinExistence type="predicted"/>
<keyword evidence="1" id="KW-0812">Transmembrane</keyword>
<evidence type="ECO:0000256" key="1">
    <source>
        <dbReference type="SAM" id="Phobius"/>
    </source>
</evidence>